<keyword evidence="1" id="KW-0472">Membrane</keyword>
<proteinExistence type="predicted"/>
<dbReference type="EMBL" id="JAYMYR010000006">
    <property type="protein sequence ID" value="KAK7358045.1"/>
    <property type="molecule type" value="Genomic_DNA"/>
</dbReference>
<gene>
    <name evidence="2" type="ORF">VNO80_17344</name>
</gene>
<evidence type="ECO:0000256" key="1">
    <source>
        <dbReference type="SAM" id="Phobius"/>
    </source>
</evidence>
<accession>A0AAN9MNL1</accession>
<protein>
    <submittedName>
        <fullName evidence="2">Uncharacterized protein</fullName>
    </submittedName>
</protein>
<keyword evidence="1" id="KW-1133">Transmembrane helix</keyword>
<keyword evidence="1" id="KW-0812">Transmembrane</keyword>
<evidence type="ECO:0000313" key="2">
    <source>
        <dbReference type="EMBL" id="KAK7358045.1"/>
    </source>
</evidence>
<reference evidence="2 3" key="1">
    <citation type="submission" date="2024-01" db="EMBL/GenBank/DDBJ databases">
        <title>The genomes of 5 underutilized Papilionoideae crops provide insights into root nodulation and disease resistanc.</title>
        <authorList>
            <person name="Jiang F."/>
        </authorList>
    </citation>
    <scope>NUCLEOTIDE SEQUENCE [LARGE SCALE GENOMIC DNA]</scope>
    <source>
        <strain evidence="2">JINMINGXINNONG_FW02</strain>
        <tissue evidence="2">Leaves</tissue>
    </source>
</reference>
<feature type="transmembrane region" description="Helical" evidence="1">
    <location>
        <begin position="48"/>
        <end position="70"/>
    </location>
</feature>
<dbReference type="Proteomes" id="UP001374584">
    <property type="component" value="Unassembled WGS sequence"/>
</dbReference>
<dbReference type="AlphaFoldDB" id="A0AAN9MNL1"/>
<evidence type="ECO:0000313" key="3">
    <source>
        <dbReference type="Proteomes" id="UP001374584"/>
    </source>
</evidence>
<name>A0AAN9MNL1_PHACN</name>
<organism evidence="2 3">
    <name type="scientific">Phaseolus coccineus</name>
    <name type="common">Scarlet runner bean</name>
    <name type="synonym">Phaseolus multiflorus</name>
    <dbReference type="NCBI Taxonomy" id="3886"/>
    <lineage>
        <taxon>Eukaryota</taxon>
        <taxon>Viridiplantae</taxon>
        <taxon>Streptophyta</taxon>
        <taxon>Embryophyta</taxon>
        <taxon>Tracheophyta</taxon>
        <taxon>Spermatophyta</taxon>
        <taxon>Magnoliopsida</taxon>
        <taxon>eudicotyledons</taxon>
        <taxon>Gunneridae</taxon>
        <taxon>Pentapetalae</taxon>
        <taxon>rosids</taxon>
        <taxon>fabids</taxon>
        <taxon>Fabales</taxon>
        <taxon>Fabaceae</taxon>
        <taxon>Papilionoideae</taxon>
        <taxon>50 kb inversion clade</taxon>
        <taxon>NPAAA clade</taxon>
        <taxon>indigoferoid/millettioid clade</taxon>
        <taxon>Phaseoleae</taxon>
        <taxon>Phaseolus</taxon>
    </lineage>
</organism>
<keyword evidence="3" id="KW-1185">Reference proteome</keyword>
<sequence length="79" mass="9172">MYNSNHDSNCLQCNNWWKGLTKRCVSLPNKLGIWVRDESLLSLPLGRLGFYLSIFSLLCSVLFLSILLCCQKLRWKNCC</sequence>
<comment type="caution">
    <text evidence="2">The sequence shown here is derived from an EMBL/GenBank/DDBJ whole genome shotgun (WGS) entry which is preliminary data.</text>
</comment>